<feature type="transmembrane region" description="Helical" evidence="1">
    <location>
        <begin position="7"/>
        <end position="29"/>
    </location>
</feature>
<protein>
    <submittedName>
        <fullName evidence="2">Uncharacterized protein</fullName>
    </submittedName>
</protein>
<name>A0A4Q7MS97_9BACT</name>
<dbReference type="RefSeq" id="WP_130542148.1">
    <property type="nucleotide sequence ID" value="NZ_CP042431.1"/>
</dbReference>
<keyword evidence="3" id="KW-1185">Reference proteome</keyword>
<proteinExistence type="predicted"/>
<evidence type="ECO:0000313" key="3">
    <source>
        <dbReference type="Proteomes" id="UP000293874"/>
    </source>
</evidence>
<evidence type="ECO:0000256" key="1">
    <source>
        <dbReference type="SAM" id="Phobius"/>
    </source>
</evidence>
<sequence>MPERKKLLLWLIAMILFFLLLLVTIWLVYNYRIHQLDRQLERPTVSFHPNTLLQEKSNTQQTTCI</sequence>
<evidence type="ECO:0000313" key="2">
    <source>
        <dbReference type="EMBL" id="RZS71672.1"/>
    </source>
</evidence>
<keyword evidence="1" id="KW-0812">Transmembrane</keyword>
<keyword evidence="1" id="KW-0472">Membrane</keyword>
<reference evidence="2 3" key="1">
    <citation type="submission" date="2019-02" db="EMBL/GenBank/DDBJ databases">
        <title>Genomic Encyclopedia of Type Strains, Phase IV (KMG-IV): sequencing the most valuable type-strain genomes for metagenomic binning, comparative biology and taxonomic classification.</title>
        <authorList>
            <person name="Goeker M."/>
        </authorList>
    </citation>
    <scope>NUCLEOTIDE SEQUENCE [LARGE SCALE GENOMIC DNA]</scope>
    <source>
        <strain evidence="2 3">DSM 18116</strain>
    </source>
</reference>
<keyword evidence="1" id="KW-1133">Transmembrane helix</keyword>
<accession>A0A4Q7MS97</accession>
<dbReference type="AlphaFoldDB" id="A0A4Q7MS97"/>
<dbReference type="Proteomes" id="UP000293874">
    <property type="component" value="Unassembled WGS sequence"/>
</dbReference>
<dbReference type="EMBL" id="SGXA01000002">
    <property type="protein sequence ID" value="RZS71672.1"/>
    <property type="molecule type" value="Genomic_DNA"/>
</dbReference>
<gene>
    <name evidence="2" type="ORF">EV199_3580</name>
</gene>
<comment type="caution">
    <text evidence="2">The sequence shown here is derived from an EMBL/GenBank/DDBJ whole genome shotgun (WGS) entry which is preliminary data.</text>
</comment>
<organism evidence="2 3">
    <name type="scientific">Pseudobacter ginsenosidimutans</name>
    <dbReference type="NCBI Taxonomy" id="661488"/>
    <lineage>
        <taxon>Bacteria</taxon>
        <taxon>Pseudomonadati</taxon>
        <taxon>Bacteroidota</taxon>
        <taxon>Chitinophagia</taxon>
        <taxon>Chitinophagales</taxon>
        <taxon>Chitinophagaceae</taxon>
        <taxon>Pseudobacter</taxon>
    </lineage>
</organism>